<dbReference type="EnsemblPlants" id="ORUFI09G19210.1">
    <property type="protein sequence ID" value="ORUFI09G19210.1"/>
    <property type="gene ID" value="ORUFI09G19210"/>
</dbReference>
<dbReference type="Gramene" id="ORUFI09G19210.1">
    <property type="protein sequence ID" value="ORUFI09G19210.1"/>
    <property type="gene ID" value="ORUFI09G19210"/>
</dbReference>
<dbReference type="HOGENOM" id="CLU_062531_0_0_1"/>
<name>A0A0E0QUE1_ORYRU</name>
<evidence type="ECO:0000313" key="2">
    <source>
        <dbReference type="Proteomes" id="UP000008022"/>
    </source>
</evidence>
<reference evidence="1" key="2">
    <citation type="submission" date="2015-06" db="UniProtKB">
        <authorList>
            <consortium name="EnsemblPlants"/>
        </authorList>
    </citation>
    <scope>IDENTIFICATION</scope>
</reference>
<keyword evidence="2" id="KW-1185">Reference proteome</keyword>
<reference evidence="2" key="1">
    <citation type="submission" date="2013-06" db="EMBL/GenBank/DDBJ databases">
        <authorList>
            <person name="Zhao Q."/>
        </authorList>
    </citation>
    <scope>NUCLEOTIDE SEQUENCE</scope>
    <source>
        <strain evidence="2">cv. W1943</strain>
    </source>
</reference>
<proteinExistence type="predicted"/>
<evidence type="ECO:0000313" key="1">
    <source>
        <dbReference type="EnsemblPlants" id="ORUFI09G19210.1"/>
    </source>
</evidence>
<dbReference type="OMA" id="SEMHANC"/>
<protein>
    <submittedName>
        <fullName evidence="1">Uncharacterized protein</fullName>
    </submittedName>
</protein>
<dbReference type="Proteomes" id="UP000008022">
    <property type="component" value="Unassembled WGS sequence"/>
</dbReference>
<dbReference type="AlphaFoldDB" id="A0A0E0QUE1"/>
<accession>A0A0E0QUE1</accession>
<sequence>MEVLGRQPCKREQELGWEGFHPSSVHQLFDGMPSQPEMTKEDQRISKHVPINSIMNKEEKWLDEALDRILEKVEQIETKRRCEEKIDLILEKLNEVEANRSKFFKEMSTSIKATVAVLEAASYPPLQDPPSSTPTTCSTACPNSGITWVMRGSSRSDEDTTPMVAMELGDNKDKEQAPYIVTKDLLKVTPTKCSTKCSSFNAKPDPIVAAVVTCATSIESSMELVATDSTTGGTHIDTPHSTKATLAKCSTVGLDVNGGTRKDVVAFPAIIGVSKTVPASLASLDVVQVVQGVDLAMDTKAKATVISEMHANCLELSHGVHTRNPDVLSIPISEMASVKAANNITIEPVVQYVNKELDKASNRDKGAKGNRVGTRR</sequence>
<organism evidence="1 2">
    <name type="scientific">Oryza rufipogon</name>
    <name type="common">Brownbeard rice</name>
    <name type="synonym">Asian wild rice</name>
    <dbReference type="NCBI Taxonomy" id="4529"/>
    <lineage>
        <taxon>Eukaryota</taxon>
        <taxon>Viridiplantae</taxon>
        <taxon>Streptophyta</taxon>
        <taxon>Embryophyta</taxon>
        <taxon>Tracheophyta</taxon>
        <taxon>Spermatophyta</taxon>
        <taxon>Magnoliopsida</taxon>
        <taxon>Liliopsida</taxon>
        <taxon>Poales</taxon>
        <taxon>Poaceae</taxon>
        <taxon>BOP clade</taxon>
        <taxon>Oryzoideae</taxon>
        <taxon>Oryzeae</taxon>
        <taxon>Oryzinae</taxon>
        <taxon>Oryza</taxon>
    </lineage>
</organism>